<dbReference type="InterPro" id="IPR017850">
    <property type="entry name" value="Alkaline_phosphatase_core_sf"/>
</dbReference>
<proteinExistence type="predicted"/>
<dbReference type="OrthoDB" id="3164at2157"/>
<gene>
    <name evidence="2" type="ORF">SAMN05444342_0339</name>
</gene>
<dbReference type="InterPro" id="IPR000917">
    <property type="entry name" value="Sulfatase_N"/>
</dbReference>
<name>A0A1M6P5P0_HALPU</name>
<evidence type="ECO:0000313" key="2">
    <source>
        <dbReference type="EMBL" id="SHK03186.1"/>
    </source>
</evidence>
<dbReference type="PANTHER" id="PTHR43751:SF3">
    <property type="entry name" value="SULFATASE N-TERMINAL DOMAIN-CONTAINING PROTEIN"/>
    <property type="match status" value="1"/>
</dbReference>
<dbReference type="AlphaFoldDB" id="A0A1M6P5P0"/>
<evidence type="ECO:0000259" key="1">
    <source>
        <dbReference type="Pfam" id="PF00884"/>
    </source>
</evidence>
<protein>
    <submittedName>
        <fullName evidence="2">Sulfatase</fullName>
    </submittedName>
</protein>
<accession>A0A1M6P5P0</accession>
<reference evidence="3" key="1">
    <citation type="submission" date="2016-11" db="EMBL/GenBank/DDBJ databases">
        <authorList>
            <person name="Varghese N."/>
            <person name="Submissions S."/>
        </authorList>
    </citation>
    <scope>NUCLEOTIDE SEQUENCE [LARGE SCALE GENOMIC DNA]</scope>
    <source>
        <strain evidence="3">DX253</strain>
    </source>
</reference>
<dbReference type="SUPFAM" id="SSF53649">
    <property type="entry name" value="Alkaline phosphatase-like"/>
    <property type="match status" value="1"/>
</dbReference>
<sequence>MTNVLLLTIDSLRADRCSEKYFPKSWSILEREFDRFTEAYSHGVATPFAFPGIITGQLPKNDGTLPGTPTLAELCSGKSVAYANNPHLRPDRGYDRGFDEFSYLGGYSGNTLKQRVFHHLGQVEVIKWVYDSINKIVATVNEEQFKEPYRSAMEQVQRVDSALSNDVSFCWAHFQDPHFPFSIESVADGMIRDNFDTEHVRTLNDEYISGDILDDTDSLSKLVEMYDENIRYLDRQLSKLLEKLDKQGWFENGVVAITADHGEVFGESGMTNHPWDALPLDALTQIPLLISTPSNEATIHDQLVQHSDLFRFLAGHLTDDIPSADHRYNLYDDTHRYVVSKSNAVVRCLSSDGSVVNFRDGRMDIDGSPSQSQIEYTKEISFPSIEKSSGTIPGVPDSNHQEIEKRLEALGYVD</sequence>
<organism evidence="2 3">
    <name type="scientific">Haladaptatus paucihalophilus DX253</name>
    <dbReference type="NCBI Taxonomy" id="797209"/>
    <lineage>
        <taxon>Archaea</taxon>
        <taxon>Methanobacteriati</taxon>
        <taxon>Methanobacteriota</taxon>
        <taxon>Stenosarchaea group</taxon>
        <taxon>Halobacteria</taxon>
        <taxon>Halobacteriales</taxon>
        <taxon>Haladaptataceae</taxon>
        <taxon>Haladaptatus</taxon>
    </lineage>
</organism>
<keyword evidence="3" id="KW-1185">Reference proteome</keyword>
<dbReference type="Gene3D" id="3.40.720.10">
    <property type="entry name" value="Alkaline Phosphatase, subunit A"/>
    <property type="match status" value="1"/>
</dbReference>
<dbReference type="Pfam" id="PF00884">
    <property type="entry name" value="Sulfatase"/>
    <property type="match status" value="1"/>
</dbReference>
<feature type="domain" description="Sulfatase N-terminal" evidence="1">
    <location>
        <begin position="3"/>
        <end position="317"/>
    </location>
</feature>
<evidence type="ECO:0000313" key="3">
    <source>
        <dbReference type="Proteomes" id="UP000184203"/>
    </source>
</evidence>
<dbReference type="Proteomes" id="UP000184203">
    <property type="component" value="Unassembled WGS sequence"/>
</dbReference>
<dbReference type="EMBL" id="FRAN01000001">
    <property type="protein sequence ID" value="SHK03186.1"/>
    <property type="molecule type" value="Genomic_DNA"/>
</dbReference>
<dbReference type="InterPro" id="IPR052701">
    <property type="entry name" value="GAG_Ulvan_Degrading_Sulfatases"/>
</dbReference>
<dbReference type="RefSeq" id="WP_073096518.1">
    <property type="nucleotide sequence ID" value="NZ_AEMG01000028.1"/>
</dbReference>
<dbReference type="PANTHER" id="PTHR43751">
    <property type="entry name" value="SULFATASE"/>
    <property type="match status" value="1"/>
</dbReference>